<evidence type="ECO:0000256" key="4">
    <source>
        <dbReference type="ARBA" id="ARBA00023004"/>
    </source>
</evidence>
<dbReference type="GO" id="GO:0016491">
    <property type="term" value="F:oxidoreductase activity"/>
    <property type="evidence" value="ECO:0007669"/>
    <property type="project" value="UniProtKB-KW"/>
</dbReference>
<keyword evidence="3" id="KW-0560">Oxidoreductase</keyword>
<dbReference type="EMBL" id="LT629750">
    <property type="protein sequence ID" value="SDT35253.1"/>
    <property type="molecule type" value="Genomic_DNA"/>
</dbReference>
<keyword evidence="7" id="KW-1185">Reference proteome</keyword>
<evidence type="ECO:0000256" key="5">
    <source>
        <dbReference type="ARBA" id="ARBA00023014"/>
    </source>
</evidence>
<dbReference type="Gene3D" id="3.50.50.60">
    <property type="entry name" value="FAD/NAD(P)-binding domain"/>
    <property type="match status" value="1"/>
</dbReference>
<keyword evidence="1" id="KW-0004">4Fe-4S</keyword>
<dbReference type="InterPro" id="IPR039650">
    <property type="entry name" value="HdrA-like"/>
</dbReference>
<protein>
    <submittedName>
        <fullName evidence="6">FAD dependent oxidoreductase</fullName>
    </submittedName>
</protein>
<keyword evidence="5" id="KW-0411">Iron-sulfur</keyword>
<proteinExistence type="predicted"/>
<name>A0A1H1ZNN0_9BRAD</name>
<evidence type="ECO:0000256" key="2">
    <source>
        <dbReference type="ARBA" id="ARBA00022723"/>
    </source>
</evidence>
<evidence type="ECO:0000313" key="6">
    <source>
        <dbReference type="EMBL" id="SDT35253.1"/>
    </source>
</evidence>
<reference evidence="7" key="1">
    <citation type="submission" date="2016-10" db="EMBL/GenBank/DDBJ databases">
        <authorList>
            <person name="Varghese N."/>
            <person name="Submissions S."/>
        </authorList>
    </citation>
    <scope>NUCLEOTIDE SEQUENCE [LARGE SCALE GENOMIC DNA]</scope>
    <source>
        <strain evidence="7">GAS369</strain>
    </source>
</reference>
<dbReference type="PRINTS" id="PR00469">
    <property type="entry name" value="PNDRDTASEII"/>
</dbReference>
<dbReference type="PANTHER" id="PTHR43498:SF1">
    <property type="entry name" value="COB--COM HETERODISULFIDE REDUCTASE IRON-SULFUR SUBUNIT A"/>
    <property type="match status" value="1"/>
</dbReference>
<evidence type="ECO:0000256" key="1">
    <source>
        <dbReference type="ARBA" id="ARBA00022485"/>
    </source>
</evidence>
<dbReference type="AlphaFoldDB" id="A0A1H1ZNN0"/>
<organism evidence="6 7">
    <name type="scientific">Bradyrhizobium canariense</name>
    <dbReference type="NCBI Taxonomy" id="255045"/>
    <lineage>
        <taxon>Bacteria</taxon>
        <taxon>Pseudomonadati</taxon>
        <taxon>Pseudomonadota</taxon>
        <taxon>Alphaproteobacteria</taxon>
        <taxon>Hyphomicrobiales</taxon>
        <taxon>Nitrobacteraceae</taxon>
        <taxon>Bradyrhizobium</taxon>
    </lineage>
</organism>
<evidence type="ECO:0000313" key="7">
    <source>
        <dbReference type="Proteomes" id="UP000243904"/>
    </source>
</evidence>
<dbReference type="GO" id="GO:0046872">
    <property type="term" value="F:metal ion binding"/>
    <property type="evidence" value="ECO:0007669"/>
    <property type="project" value="UniProtKB-KW"/>
</dbReference>
<keyword evidence="2" id="KW-0479">Metal-binding</keyword>
<dbReference type="PANTHER" id="PTHR43498">
    <property type="entry name" value="FERREDOXIN:COB-COM HETERODISULFIDE REDUCTASE SUBUNIT A"/>
    <property type="match status" value="1"/>
</dbReference>
<accession>A0A1H1ZNN0</accession>
<dbReference type="Proteomes" id="UP000243904">
    <property type="component" value="Chromosome I"/>
</dbReference>
<dbReference type="GO" id="GO:0051539">
    <property type="term" value="F:4 iron, 4 sulfur cluster binding"/>
    <property type="evidence" value="ECO:0007669"/>
    <property type="project" value="UniProtKB-KW"/>
</dbReference>
<dbReference type="InterPro" id="IPR036188">
    <property type="entry name" value="FAD/NAD-bd_sf"/>
</dbReference>
<keyword evidence="4" id="KW-0408">Iron</keyword>
<sequence length="464" mass="49379">MFGQPSGNCILSSQTIEEPARQIPLYGEYEVAVLGGGPAGIAASVAAARAGKRTLLIERYGFLGGMGTAAGVTNFCGLHANVHGEMHRVVQGVASDLLARIDHLGGLNAPHLILGKILAQAYDTAAYKIAADDLLAHHKVDILFHALGAGVVMHDKSRINALMVETKAGRQAVRAGIFIDCSGDGDLAAWAGAPFEVGDNAGSMLYPSMMFRLNGIDPDKAGEAWRTIPALMEQAEAAGTHHFPRKAAIVRPQRSQIEWRVNFTQLARKDGTAINGLEPDDLTRGEIDGRQQAIRAFEFLRTVPGFEKSYIVDLPPQLGIRETRRVVGGYMLSGDDVLGCASFDDSIGVNGWPMESHVAGDVIFKFPPIPESRGFNELPYRMLIPEGIDNLLVAGRCASMTHEGQSAARVSGACFAMGEAAGLAASLALDGNATPRDIAVDKLQNELKQQGAFIGLDQSVPVGF</sequence>
<dbReference type="Pfam" id="PF12831">
    <property type="entry name" value="FAD_oxidored"/>
    <property type="match status" value="1"/>
</dbReference>
<evidence type="ECO:0000256" key="3">
    <source>
        <dbReference type="ARBA" id="ARBA00023002"/>
    </source>
</evidence>
<dbReference type="SUPFAM" id="SSF51905">
    <property type="entry name" value="FAD/NAD(P)-binding domain"/>
    <property type="match status" value="1"/>
</dbReference>
<gene>
    <name evidence="6" type="ORF">SAMN05444158_5566</name>
</gene>